<dbReference type="CDD" id="cd00077">
    <property type="entry name" value="HDc"/>
    <property type="match status" value="1"/>
</dbReference>
<name>A0A372LQD9_9BACI</name>
<sequence length="377" mass="42565">MANAELFRNELKADEMLEVIFTYAAKIANEKKLETLLVLMADMGRDLVVADRCTLWLLDEDRQVLWTKVAHGIDRVEIPASTGLAGNAVQTGEPIIISNAYEDLRFNRDVDRKTGYLTKSVIVIPIHNQENQIIGCYQAVNKMTSADAVFSDHDLKHLTLAASYTGKSLEAAILYEEIEQTQREIIFTMGEIGETRSKETGNHVKRVARYSGILARGVGMSEEEVDLVVMASPMHDIGKVAIPDSILNKPGKLTEEEYEIMQSHTRVGYNLLKGSNRRILKAAAIIAYEHHEKWNGTGYPEGKSGEDIHIYGRITALADVFDALASDRVYKNAWELERILSLFREESGKHFDPKLVDIFFENLDEIVRVKELYKDVF</sequence>
<keyword evidence="5" id="KW-1185">Reference proteome</keyword>
<dbReference type="InterPro" id="IPR052020">
    <property type="entry name" value="Cyclic_di-GMP/3'3'-cGAMP_PDE"/>
</dbReference>
<dbReference type="RefSeq" id="WP_117326463.1">
    <property type="nucleotide sequence ID" value="NZ_QVTE01000024.1"/>
</dbReference>
<dbReference type="OrthoDB" id="9759601at2"/>
<dbReference type="InterPro" id="IPR003018">
    <property type="entry name" value="GAF"/>
</dbReference>
<dbReference type="AlphaFoldDB" id="A0A372LQD9"/>
<evidence type="ECO:0000259" key="3">
    <source>
        <dbReference type="PROSITE" id="PS51832"/>
    </source>
</evidence>
<feature type="domain" description="HD-GYP" evidence="3">
    <location>
        <begin position="178"/>
        <end position="375"/>
    </location>
</feature>
<keyword evidence="1" id="KW-0378">Hydrolase</keyword>
<dbReference type="PROSITE" id="PS51831">
    <property type="entry name" value="HD"/>
    <property type="match status" value="1"/>
</dbReference>
<dbReference type="PANTHER" id="PTHR45228:SF9">
    <property type="entry name" value="3'3'-CGAMP-SPECIFIC PHOSPHODIESTERASE 2"/>
    <property type="match status" value="1"/>
</dbReference>
<evidence type="ECO:0000259" key="2">
    <source>
        <dbReference type="PROSITE" id="PS51831"/>
    </source>
</evidence>
<comment type="caution">
    <text evidence="4">The sequence shown here is derived from an EMBL/GenBank/DDBJ whole genome shotgun (WGS) entry which is preliminary data.</text>
</comment>
<dbReference type="InterPro" id="IPR006674">
    <property type="entry name" value="HD_domain"/>
</dbReference>
<evidence type="ECO:0000256" key="1">
    <source>
        <dbReference type="ARBA" id="ARBA00022801"/>
    </source>
</evidence>
<protein>
    <submittedName>
        <fullName evidence="4">HD domain-containing protein</fullName>
    </submittedName>
</protein>
<dbReference type="SUPFAM" id="SSF109604">
    <property type="entry name" value="HD-domain/PDEase-like"/>
    <property type="match status" value="1"/>
</dbReference>
<dbReference type="Proteomes" id="UP000264541">
    <property type="component" value="Unassembled WGS sequence"/>
</dbReference>
<dbReference type="Pfam" id="PF13487">
    <property type="entry name" value="HD_5"/>
    <property type="match status" value="1"/>
</dbReference>
<dbReference type="GO" id="GO:0004112">
    <property type="term" value="F:cyclic-nucleotide phosphodiesterase activity"/>
    <property type="evidence" value="ECO:0007669"/>
    <property type="project" value="UniProtKB-ARBA"/>
</dbReference>
<gene>
    <name evidence="4" type="ORF">D0469_09235</name>
</gene>
<dbReference type="Gene3D" id="3.30.450.40">
    <property type="match status" value="1"/>
</dbReference>
<reference evidence="4 5" key="1">
    <citation type="submission" date="2018-08" db="EMBL/GenBank/DDBJ databases">
        <title>Bacillus chawlae sp. nov., Bacillus glennii sp. nov., and Bacillus saganii sp. nov. Isolated from the Vehicle Assembly Building at Kennedy Space Center where the Viking Spacecraft were Assembled.</title>
        <authorList>
            <person name="Seuylemezian A."/>
            <person name="Vaishampayan P."/>
        </authorList>
    </citation>
    <scope>NUCLEOTIDE SEQUENCE [LARGE SCALE GENOMIC DNA]</scope>
    <source>
        <strain evidence="4 5">V47-23a</strain>
    </source>
</reference>
<organism evidence="4 5">
    <name type="scientific">Peribacillus saganii</name>
    <dbReference type="NCBI Taxonomy" id="2303992"/>
    <lineage>
        <taxon>Bacteria</taxon>
        <taxon>Bacillati</taxon>
        <taxon>Bacillota</taxon>
        <taxon>Bacilli</taxon>
        <taxon>Bacillales</taxon>
        <taxon>Bacillaceae</taxon>
        <taxon>Peribacillus</taxon>
    </lineage>
</organism>
<dbReference type="SMART" id="SM00471">
    <property type="entry name" value="HDc"/>
    <property type="match status" value="1"/>
</dbReference>
<dbReference type="InterPro" id="IPR003607">
    <property type="entry name" value="HD/PDEase_dom"/>
</dbReference>
<dbReference type="SMART" id="SM00065">
    <property type="entry name" value="GAF"/>
    <property type="match status" value="1"/>
</dbReference>
<dbReference type="PROSITE" id="PS51832">
    <property type="entry name" value="HD_GYP"/>
    <property type="match status" value="1"/>
</dbReference>
<proteinExistence type="predicted"/>
<dbReference type="FunFam" id="1.10.3210.10:FF:000018">
    <property type="entry name" value="Two-component system response regulator"/>
    <property type="match status" value="1"/>
</dbReference>
<accession>A0A372LQD9</accession>
<dbReference type="EMBL" id="QVTE01000024">
    <property type="protein sequence ID" value="RFU69538.1"/>
    <property type="molecule type" value="Genomic_DNA"/>
</dbReference>
<dbReference type="InterPro" id="IPR037522">
    <property type="entry name" value="HD_GYP_dom"/>
</dbReference>
<feature type="domain" description="HD" evidence="2">
    <location>
        <begin position="200"/>
        <end position="324"/>
    </location>
</feature>
<dbReference type="InterPro" id="IPR029016">
    <property type="entry name" value="GAF-like_dom_sf"/>
</dbReference>
<evidence type="ECO:0000313" key="5">
    <source>
        <dbReference type="Proteomes" id="UP000264541"/>
    </source>
</evidence>
<evidence type="ECO:0000313" key="4">
    <source>
        <dbReference type="EMBL" id="RFU69538.1"/>
    </source>
</evidence>
<dbReference type="Pfam" id="PF01590">
    <property type="entry name" value="GAF"/>
    <property type="match status" value="1"/>
</dbReference>
<dbReference type="PANTHER" id="PTHR45228">
    <property type="entry name" value="CYCLIC DI-GMP PHOSPHODIESTERASE TM_0186-RELATED"/>
    <property type="match status" value="1"/>
</dbReference>
<dbReference type="Gene3D" id="1.10.3210.10">
    <property type="entry name" value="Hypothetical protein af1432"/>
    <property type="match status" value="1"/>
</dbReference>
<dbReference type="SUPFAM" id="SSF55781">
    <property type="entry name" value="GAF domain-like"/>
    <property type="match status" value="1"/>
</dbReference>
<dbReference type="GO" id="GO:0009214">
    <property type="term" value="P:cyclic nucleotide catabolic process"/>
    <property type="evidence" value="ECO:0007669"/>
    <property type="project" value="UniProtKB-ARBA"/>
</dbReference>